<accession>A0A9P0ZB61</accession>
<keyword evidence="1 2" id="KW-0732">Signal</keyword>
<feature type="domain" description="Galactose oxidase-like Early set" evidence="4">
    <location>
        <begin position="474"/>
        <end position="584"/>
    </location>
</feature>
<name>A0A9P0ZB61_CUSEU</name>
<dbReference type="SUPFAM" id="SSF81296">
    <property type="entry name" value="E set domains"/>
    <property type="match status" value="1"/>
</dbReference>
<dbReference type="Pfam" id="PF09118">
    <property type="entry name" value="GO-like_E_set"/>
    <property type="match status" value="1"/>
</dbReference>
<evidence type="ECO:0000313" key="6">
    <source>
        <dbReference type="Proteomes" id="UP001152484"/>
    </source>
</evidence>
<protein>
    <submittedName>
        <fullName evidence="5">Uncharacterized protein</fullName>
    </submittedName>
</protein>
<dbReference type="InterPro" id="IPR013783">
    <property type="entry name" value="Ig-like_fold"/>
</dbReference>
<dbReference type="Proteomes" id="UP001152484">
    <property type="component" value="Unassembled WGS sequence"/>
</dbReference>
<feature type="domain" description="Glyoxal oxidase N-terminal" evidence="3">
    <location>
        <begin position="73"/>
        <end position="465"/>
    </location>
</feature>
<dbReference type="InterPro" id="IPR037293">
    <property type="entry name" value="Gal_Oxidase_central_sf"/>
</dbReference>
<evidence type="ECO:0000259" key="4">
    <source>
        <dbReference type="Pfam" id="PF09118"/>
    </source>
</evidence>
<evidence type="ECO:0000256" key="2">
    <source>
        <dbReference type="SAM" id="SignalP"/>
    </source>
</evidence>
<dbReference type="InterPro" id="IPR014756">
    <property type="entry name" value="Ig_E-set"/>
</dbReference>
<comment type="caution">
    <text evidence="5">The sequence shown here is derived from an EMBL/GenBank/DDBJ whole genome shotgun (WGS) entry which is preliminary data.</text>
</comment>
<evidence type="ECO:0000256" key="1">
    <source>
        <dbReference type="ARBA" id="ARBA00022729"/>
    </source>
</evidence>
<dbReference type="CDD" id="cd02851">
    <property type="entry name" value="E_set_GO_C"/>
    <property type="match status" value="1"/>
</dbReference>
<evidence type="ECO:0000259" key="3">
    <source>
        <dbReference type="Pfam" id="PF07250"/>
    </source>
</evidence>
<dbReference type="Pfam" id="PF07250">
    <property type="entry name" value="Glyoxal_oxid_N"/>
    <property type="match status" value="1"/>
</dbReference>
<gene>
    <name evidence="5" type="ORF">CEURO_LOCUS12189</name>
</gene>
<dbReference type="OrthoDB" id="2019572at2759"/>
<dbReference type="PANTHER" id="PTHR32208:SF57">
    <property type="entry name" value="F14L17.20 PROTEIN"/>
    <property type="match status" value="1"/>
</dbReference>
<feature type="chain" id="PRO_5040168599" evidence="2">
    <location>
        <begin position="24"/>
        <end position="585"/>
    </location>
</feature>
<feature type="signal peptide" evidence="2">
    <location>
        <begin position="1"/>
        <end position="23"/>
    </location>
</feature>
<dbReference type="Gene3D" id="2.130.10.80">
    <property type="entry name" value="Galactose oxidase/kelch, beta-propeller"/>
    <property type="match status" value="1"/>
</dbReference>
<dbReference type="PANTHER" id="PTHR32208">
    <property type="entry name" value="SECRETED PROTEIN-RELATED"/>
    <property type="match status" value="1"/>
</dbReference>
<dbReference type="InterPro" id="IPR011043">
    <property type="entry name" value="Gal_Oxase/kelch_b-propeller"/>
</dbReference>
<evidence type="ECO:0000313" key="5">
    <source>
        <dbReference type="EMBL" id="CAH9093035.1"/>
    </source>
</evidence>
<proteinExistence type="predicted"/>
<dbReference type="Gene3D" id="2.60.40.10">
    <property type="entry name" value="Immunoglobulins"/>
    <property type="match status" value="1"/>
</dbReference>
<organism evidence="5 6">
    <name type="scientific">Cuscuta europaea</name>
    <name type="common">European dodder</name>
    <dbReference type="NCBI Taxonomy" id="41803"/>
    <lineage>
        <taxon>Eukaryota</taxon>
        <taxon>Viridiplantae</taxon>
        <taxon>Streptophyta</taxon>
        <taxon>Embryophyta</taxon>
        <taxon>Tracheophyta</taxon>
        <taxon>Spermatophyta</taxon>
        <taxon>Magnoliopsida</taxon>
        <taxon>eudicotyledons</taxon>
        <taxon>Gunneridae</taxon>
        <taxon>Pentapetalae</taxon>
        <taxon>asterids</taxon>
        <taxon>lamiids</taxon>
        <taxon>Solanales</taxon>
        <taxon>Convolvulaceae</taxon>
        <taxon>Cuscuteae</taxon>
        <taxon>Cuscuta</taxon>
        <taxon>Cuscuta subgen. Cuscuta</taxon>
    </lineage>
</organism>
<dbReference type="InterPro" id="IPR009880">
    <property type="entry name" value="Glyoxal_oxidase_N"/>
</dbReference>
<sequence>MEFKKCCFIVFVILIIIAAAVSSAPSLGYRIGSGTAVLEDQMIPFGGGEPRTDQLAGGGEWVLLQDSVGVSAMHMQLMPDNKVVIFDRTDFGASNLSLPPGKCRYNDEVLSEDCTAHSLLYDITTNTFRPLMVRTDVWCSSGGLNANGTLIQTGGYHRGGQKIRTFTSCGGGGCDWVELEQNLTIQRWYATDHILPDGRIIIVGGRRAYSYEFFPKVNDRFNGVYQLPFLVETTDDPKEENNLYPFLYLLPDGNLYIFANQRSIVLDYHKDRVIKEFPPIPGDKRSYPATGSSVMLPMHLTGYPPVLFPAVEILVCGGNQGGAFRKAEKHVYEPASRTCGRMRITDPNPIWAMEYMPMGRVMSDMLILPVGDVIILNGGSKGTAGWEDGEDPVYNPVIYKPNEPDPSMRFSVLAPTTIPRMYHSSAILLPDGRILVGGSNPHARYNFTTPRYPTQLSLEAFTPPYLSPRYSYLRPSILSVESASGGNAISYGERFSITFTLAGMIDGRDGGLTVSMIAPSFTTHSFAMNQRMLVLDISAIDRLSPLAYRVTVYAPPTRNIAPPGYYMVFVVYRSTPGHSIWIRMV</sequence>
<keyword evidence="6" id="KW-1185">Reference proteome</keyword>
<reference evidence="5" key="1">
    <citation type="submission" date="2022-07" db="EMBL/GenBank/DDBJ databases">
        <authorList>
            <person name="Macas J."/>
            <person name="Novak P."/>
            <person name="Neumann P."/>
        </authorList>
    </citation>
    <scope>NUCLEOTIDE SEQUENCE</scope>
</reference>
<dbReference type="SUPFAM" id="SSF50965">
    <property type="entry name" value="Galactose oxidase, central domain"/>
    <property type="match status" value="1"/>
</dbReference>
<dbReference type="AlphaFoldDB" id="A0A9P0ZB61"/>
<dbReference type="EMBL" id="CAMAPE010000030">
    <property type="protein sequence ID" value="CAH9093035.1"/>
    <property type="molecule type" value="Genomic_DNA"/>
</dbReference>
<dbReference type="InterPro" id="IPR015202">
    <property type="entry name" value="GO-like_E_set"/>
</dbReference>